<feature type="active site" description="Charge relay system" evidence="5 6">
    <location>
        <position position="164"/>
    </location>
</feature>
<comment type="similarity">
    <text evidence="1 6 7">Belongs to the peptidase S8 family.</text>
</comment>
<dbReference type="InterPro" id="IPR023827">
    <property type="entry name" value="Peptidase_S8_Asp-AS"/>
</dbReference>
<proteinExistence type="inferred from homology"/>
<evidence type="ECO:0000313" key="11">
    <source>
        <dbReference type="Proteomes" id="UP000176786"/>
    </source>
</evidence>
<keyword evidence="2 6" id="KW-0645">Protease</keyword>
<keyword evidence="3 6" id="KW-0378">Hydrolase</keyword>
<name>A0A1F5P8I2_9BACT</name>
<dbReference type="InterPro" id="IPR023828">
    <property type="entry name" value="Peptidase_S8_Ser-AS"/>
</dbReference>
<evidence type="ECO:0000256" key="1">
    <source>
        <dbReference type="ARBA" id="ARBA00011073"/>
    </source>
</evidence>
<dbReference type="PANTHER" id="PTHR43806:SF11">
    <property type="entry name" value="CEREVISIN-RELATED"/>
    <property type="match status" value="1"/>
</dbReference>
<evidence type="ECO:0000313" key="10">
    <source>
        <dbReference type="EMBL" id="OGE86084.1"/>
    </source>
</evidence>
<dbReference type="PROSITE" id="PS00136">
    <property type="entry name" value="SUBTILASE_ASP"/>
    <property type="match status" value="1"/>
</dbReference>
<dbReference type="PROSITE" id="PS00138">
    <property type="entry name" value="SUBTILASE_SER"/>
    <property type="match status" value="1"/>
</dbReference>
<dbReference type="Pfam" id="PF00082">
    <property type="entry name" value="Peptidase_S8"/>
    <property type="match status" value="1"/>
</dbReference>
<evidence type="ECO:0000256" key="6">
    <source>
        <dbReference type="PROSITE-ProRule" id="PRU01240"/>
    </source>
</evidence>
<organism evidence="10 11">
    <name type="scientific">Candidatus Doudnabacteria bacterium RIFCSPHIGHO2_02_FULL_46_11</name>
    <dbReference type="NCBI Taxonomy" id="1817832"/>
    <lineage>
        <taxon>Bacteria</taxon>
        <taxon>Candidatus Doudnaibacteriota</taxon>
    </lineage>
</organism>
<evidence type="ECO:0000256" key="3">
    <source>
        <dbReference type="ARBA" id="ARBA00022801"/>
    </source>
</evidence>
<dbReference type="STRING" id="1817832.A3J48_03940"/>
<dbReference type="EMBL" id="MFES01000013">
    <property type="protein sequence ID" value="OGE86084.1"/>
    <property type="molecule type" value="Genomic_DNA"/>
</dbReference>
<gene>
    <name evidence="10" type="ORF">A3J48_03940</name>
</gene>
<dbReference type="PANTHER" id="PTHR43806">
    <property type="entry name" value="PEPTIDASE S8"/>
    <property type="match status" value="1"/>
</dbReference>
<feature type="active site" description="Charge relay system" evidence="5 6">
    <location>
        <position position="216"/>
    </location>
</feature>
<dbReference type="Gene3D" id="3.40.50.200">
    <property type="entry name" value="Peptidase S8/S53 domain"/>
    <property type="match status" value="1"/>
</dbReference>
<feature type="domain" description="Peptidase S8/S53" evidence="9">
    <location>
        <begin position="157"/>
        <end position="429"/>
    </location>
</feature>
<evidence type="ECO:0000256" key="5">
    <source>
        <dbReference type="PIRSR" id="PIRSR615500-1"/>
    </source>
</evidence>
<dbReference type="GO" id="GO:0004252">
    <property type="term" value="F:serine-type endopeptidase activity"/>
    <property type="evidence" value="ECO:0007669"/>
    <property type="project" value="UniProtKB-UniRule"/>
</dbReference>
<accession>A0A1F5P8I2</accession>
<comment type="caution">
    <text evidence="10">The sequence shown here is derived from an EMBL/GenBank/DDBJ whole genome shotgun (WGS) entry which is preliminary data.</text>
</comment>
<evidence type="ECO:0000259" key="9">
    <source>
        <dbReference type="Pfam" id="PF00082"/>
    </source>
</evidence>
<dbReference type="InterPro" id="IPR022398">
    <property type="entry name" value="Peptidase_S8_His-AS"/>
</dbReference>
<evidence type="ECO:0000256" key="4">
    <source>
        <dbReference type="ARBA" id="ARBA00022825"/>
    </source>
</evidence>
<dbReference type="AlphaFoldDB" id="A0A1F5P8I2"/>
<dbReference type="InterPro" id="IPR015500">
    <property type="entry name" value="Peptidase_S8_subtilisin-rel"/>
</dbReference>
<feature type="active site" description="Charge relay system" evidence="5 6">
    <location>
        <position position="390"/>
    </location>
</feature>
<dbReference type="InterPro" id="IPR050131">
    <property type="entry name" value="Peptidase_S8_subtilisin-like"/>
</dbReference>
<sequence length="714" mass="75955">MKNRLVLILLSGCLLLSPLTGQAQTPGASLGSTVYSAAGDNLVDILVKFENSDFNLDDLGLGDRQIYARQLFQFSSSPELKKIFRITFAADEPAQSLVSKILRVNGVVWAQTDEKVSVALDTNDEFYTKDIANINAQWYLPKISAAGGWDIQNQAGGVLVAVVDTGIDALHQDLKDGRVTAGYQVYCSQVDETNNNCLNRTRGDIPVGINSDDNSHGTSVTSIIGAITGNFAGIAGVAWTVKLMPVKVLNKDGIGTASDVAEGIVWAAEHDAKIINLSLGATTLTDAAVLQVATDIAYQKGAIVVAAAGNDHVTGTDLDIAPSSPVCSDGANNNVLGVAALDFNDQKASFSNYGANCIDISAPGVRMLSAYFDPSKPEQQNVYAYRSGTSFAAPLVSGAVALLKAKEPGLTMDQIKTRIISTADDINGANLASCNGGACGNKLGGGRLNLQAVLSGTTVVPPPPPPIGTNIQEGDVIKLANSSELYLINGGVKRWLLPLVASQRGIDTANPKELSEDDFGKITLGKPMPPVDGSLIRGDASLAVFIMKDGVKQPLSYLSFVSHNFSFGNVLEMPQNFVSSLDLGTLYPPKEGTLVRANNDLTVYIIRASKKQAMTYLTFTSHNFSFTNVLVVDPASVSNVSTGLTYLPASGTLIRPSDSFTVYLSEAIADGPWQLHALNFEAFTSRNFEFKNVKIVTPQEFKLYEYALGEAYLK</sequence>
<keyword evidence="8" id="KW-0732">Signal</keyword>
<feature type="chain" id="PRO_5009520361" description="Peptidase S8/S53 domain-containing protein" evidence="8">
    <location>
        <begin position="24"/>
        <end position="714"/>
    </location>
</feature>
<evidence type="ECO:0000256" key="7">
    <source>
        <dbReference type="RuleBase" id="RU003355"/>
    </source>
</evidence>
<dbReference type="InterPro" id="IPR036852">
    <property type="entry name" value="Peptidase_S8/S53_dom_sf"/>
</dbReference>
<reference evidence="10 11" key="1">
    <citation type="journal article" date="2016" name="Nat. Commun.">
        <title>Thousands of microbial genomes shed light on interconnected biogeochemical processes in an aquifer system.</title>
        <authorList>
            <person name="Anantharaman K."/>
            <person name="Brown C.T."/>
            <person name="Hug L.A."/>
            <person name="Sharon I."/>
            <person name="Castelle C.J."/>
            <person name="Probst A.J."/>
            <person name="Thomas B.C."/>
            <person name="Singh A."/>
            <person name="Wilkins M.J."/>
            <person name="Karaoz U."/>
            <person name="Brodie E.L."/>
            <person name="Williams K.H."/>
            <person name="Hubbard S.S."/>
            <person name="Banfield J.F."/>
        </authorList>
    </citation>
    <scope>NUCLEOTIDE SEQUENCE [LARGE SCALE GENOMIC DNA]</scope>
</reference>
<dbReference type="PRINTS" id="PR00723">
    <property type="entry name" value="SUBTILISIN"/>
</dbReference>
<dbReference type="InterPro" id="IPR000209">
    <property type="entry name" value="Peptidase_S8/S53_dom"/>
</dbReference>
<evidence type="ECO:0000256" key="2">
    <source>
        <dbReference type="ARBA" id="ARBA00022670"/>
    </source>
</evidence>
<dbReference type="PROSITE" id="PS51892">
    <property type="entry name" value="SUBTILASE"/>
    <property type="match status" value="1"/>
</dbReference>
<dbReference type="GO" id="GO:0006508">
    <property type="term" value="P:proteolysis"/>
    <property type="evidence" value="ECO:0007669"/>
    <property type="project" value="UniProtKB-KW"/>
</dbReference>
<dbReference type="SUPFAM" id="SSF52743">
    <property type="entry name" value="Subtilisin-like"/>
    <property type="match status" value="1"/>
</dbReference>
<feature type="signal peptide" evidence="8">
    <location>
        <begin position="1"/>
        <end position="23"/>
    </location>
</feature>
<dbReference type="PROSITE" id="PS00137">
    <property type="entry name" value="SUBTILASE_HIS"/>
    <property type="match status" value="1"/>
</dbReference>
<protein>
    <recommendedName>
        <fullName evidence="9">Peptidase S8/S53 domain-containing protein</fullName>
    </recommendedName>
</protein>
<keyword evidence="4 6" id="KW-0720">Serine protease</keyword>
<evidence type="ECO:0000256" key="8">
    <source>
        <dbReference type="SAM" id="SignalP"/>
    </source>
</evidence>
<dbReference type="Proteomes" id="UP000176786">
    <property type="component" value="Unassembled WGS sequence"/>
</dbReference>